<protein>
    <recommendedName>
        <fullName evidence="4">Transposase</fullName>
    </recommendedName>
</protein>
<reference evidence="2" key="1">
    <citation type="submission" date="2023-02" db="EMBL/GenBank/DDBJ databases">
        <title>Genome of toxic invasive species Heracleum sosnowskyi carries increased number of genes despite the absence of recent whole-genome duplications.</title>
        <authorList>
            <person name="Schelkunov M."/>
            <person name="Shtratnikova V."/>
            <person name="Makarenko M."/>
            <person name="Klepikova A."/>
            <person name="Omelchenko D."/>
            <person name="Novikova G."/>
            <person name="Obukhova E."/>
            <person name="Bogdanov V."/>
            <person name="Penin A."/>
            <person name="Logacheva M."/>
        </authorList>
    </citation>
    <scope>NUCLEOTIDE SEQUENCE</scope>
    <source>
        <strain evidence="2">Hsosn_3</strain>
        <tissue evidence="2">Leaf</tissue>
    </source>
</reference>
<feature type="compositionally biased region" description="Polar residues" evidence="1">
    <location>
        <begin position="444"/>
        <end position="456"/>
    </location>
</feature>
<evidence type="ECO:0000313" key="3">
    <source>
        <dbReference type="Proteomes" id="UP001237642"/>
    </source>
</evidence>
<feature type="region of interest" description="Disordered" evidence="1">
    <location>
        <begin position="436"/>
        <end position="475"/>
    </location>
</feature>
<feature type="region of interest" description="Disordered" evidence="1">
    <location>
        <begin position="150"/>
        <end position="221"/>
    </location>
</feature>
<dbReference type="AlphaFoldDB" id="A0AAD8LW82"/>
<evidence type="ECO:0008006" key="4">
    <source>
        <dbReference type="Google" id="ProtNLM"/>
    </source>
</evidence>
<dbReference type="InterPro" id="IPR004252">
    <property type="entry name" value="Probable_transposase_24"/>
</dbReference>
<evidence type="ECO:0000313" key="2">
    <source>
        <dbReference type="EMBL" id="KAK1351376.1"/>
    </source>
</evidence>
<reference evidence="2" key="2">
    <citation type="submission" date="2023-05" db="EMBL/GenBank/DDBJ databases">
        <authorList>
            <person name="Schelkunov M.I."/>
        </authorList>
    </citation>
    <scope>NUCLEOTIDE SEQUENCE</scope>
    <source>
        <strain evidence="2">Hsosn_3</strain>
        <tissue evidence="2">Leaf</tissue>
    </source>
</reference>
<dbReference type="PANTHER" id="PTHR33144:SF16">
    <property type="entry name" value="OS02G0129000 PROTEIN"/>
    <property type="match status" value="1"/>
</dbReference>
<dbReference type="Proteomes" id="UP001237642">
    <property type="component" value="Unassembled WGS sequence"/>
</dbReference>
<dbReference type="Pfam" id="PF03004">
    <property type="entry name" value="Transposase_24"/>
    <property type="match status" value="1"/>
</dbReference>
<organism evidence="2 3">
    <name type="scientific">Heracleum sosnowskyi</name>
    <dbReference type="NCBI Taxonomy" id="360622"/>
    <lineage>
        <taxon>Eukaryota</taxon>
        <taxon>Viridiplantae</taxon>
        <taxon>Streptophyta</taxon>
        <taxon>Embryophyta</taxon>
        <taxon>Tracheophyta</taxon>
        <taxon>Spermatophyta</taxon>
        <taxon>Magnoliopsida</taxon>
        <taxon>eudicotyledons</taxon>
        <taxon>Gunneridae</taxon>
        <taxon>Pentapetalae</taxon>
        <taxon>asterids</taxon>
        <taxon>campanulids</taxon>
        <taxon>Apiales</taxon>
        <taxon>Apiaceae</taxon>
        <taxon>Apioideae</taxon>
        <taxon>apioid superclade</taxon>
        <taxon>Tordylieae</taxon>
        <taxon>Tordyliinae</taxon>
        <taxon>Heracleum</taxon>
    </lineage>
</organism>
<feature type="compositionally biased region" description="Basic and acidic residues" evidence="1">
    <location>
        <begin position="88"/>
        <end position="101"/>
    </location>
</feature>
<accession>A0AAD8LW82</accession>
<keyword evidence="3" id="KW-1185">Reference proteome</keyword>
<feature type="region of interest" description="Disordered" evidence="1">
    <location>
        <begin position="71"/>
        <end position="120"/>
    </location>
</feature>
<feature type="compositionally biased region" description="Low complexity" evidence="1">
    <location>
        <begin position="10"/>
        <end position="26"/>
    </location>
</feature>
<gene>
    <name evidence="2" type="ORF">POM88_054397</name>
</gene>
<comment type="caution">
    <text evidence="2">The sequence shown here is derived from an EMBL/GenBank/DDBJ whole genome shotgun (WGS) entry which is preliminary data.</text>
</comment>
<feature type="compositionally biased region" description="Acidic residues" evidence="1">
    <location>
        <begin position="165"/>
        <end position="181"/>
    </location>
</feature>
<sequence>MSFSTIGTGSPKKAVSAKKVVSAKKPVCAKKPQKRKYVTTHELQQKQKQKFTRKSPELGLRMNLRSSQDLLTSQQDANAVKAKGAVRRKLDLQKDSIRGDSSEENDSITELPAQPARRTKYEEGRIAQMQVNDQKLAELGIKKLVGQLKAPAAQKGKGKEKAHEECDDYIPENEEENDSDETSERIKNAKKRKLVSRPQTRSRVNATAGTEAEKEVTSSSRAKILKPTCSKLLKQSSKSGACGRVSDYLEMRDRQKQGMLTPTTKNVQEPNLENIAEEETEAVIAPRRWRGRSKMTKVHTRDINERPVIFLNKRGQPVSRNRKLLRELSNFLGTLAKDNVSLTYVNWRLVPAQLKKKMWDYTRDHYIIPDNGRHWVDKTISTSWRVYKSRVKKKYYKKYETDDDRMANRPNTIPLEDFKLLVKYWGDEAVQELAEENEARRASVTDTHTLGPNSMAQVRENPKKGNPDLGSPSDAQVYLDSYEREEGRTYKTNTSEIKKRIIEIKKKVAAGEDASELIANGKSHGREWLKGRHDKTASLASASASAPVDDPFLDDVTEKIKRDLEVELEAKVNKKVEDNMALLLKKLAEANPGLNLDFADCCATIPSEDDENATPFTGTST</sequence>
<dbReference type="EMBL" id="JAUIZM010000041">
    <property type="protein sequence ID" value="KAK1351376.1"/>
    <property type="molecule type" value="Genomic_DNA"/>
</dbReference>
<feature type="compositionally biased region" description="Polar residues" evidence="1">
    <location>
        <begin position="197"/>
        <end position="208"/>
    </location>
</feature>
<dbReference type="PANTHER" id="PTHR33144">
    <property type="entry name" value="OS10G0409366 PROTEIN-RELATED"/>
    <property type="match status" value="1"/>
</dbReference>
<name>A0AAD8LW82_9APIA</name>
<proteinExistence type="predicted"/>
<evidence type="ECO:0000256" key="1">
    <source>
        <dbReference type="SAM" id="MobiDB-lite"/>
    </source>
</evidence>
<feature type="region of interest" description="Disordered" evidence="1">
    <location>
        <begin position="1"/>
        <end position="59"/>
    </location>
</feature>
<feature type="compositionally biased region" description="Basic residues" evidence="1">
    <location>
        <begin position="27"/>
        <end position="38"/>
    </location>
</feature>